<evidence type="ECO:0000313" key="2">
    <source>
        <dbReference type="Proteomes" id="UP000463700"/>
    </source>
</evidence>
<proteinExistence type="predicted"/>
<dbReference type="AlphaFoldDB" id="A0A6N6W1N1"/>
<organism evidence="1 2">
    <name type="scientific">Paraburkholderia madseniana</name>
    <dbReference type="NCBI Taxonomy" id="2599607"/>
    <lineage>
        <taxon>Bacteria</taxon>
        <taxon>Pseudomonadati</taxon>
        <taxon>Pseudomonadota</taxon>
        <taxon>Betaproteobacteria</taxon>
        <taxon>Burkholderiales</taxon>
        <taxon>Burkholderiaceae</taxon>
        <taxon>Paraburkholderia</taxon>
    </lineage>
</organism>
<gene>
    <name evidence="1" type="ORF">FSO04_41920</name>
</gene>
<accession>A0A6N6W1N1</accession>
<name>A0A6N6W1N1_9BURK</name>
<sequence>MKRYAFNWVMLSDRALNVAFGGSSDETMSSRAGKGLKEGKRWCCVLCRFLDLFQKDHCLKSINPDDGTNAAIPD</sequence>
<comment type="caution">
    <text evidence="1">The sequence shown here is derived from an EMBL/GenBank/DDBJ whole genome shotgun (WGS) entry which is preliminary data.</text>
</comment>
<dbReference type="EMBL" id="VOSW01000152">
    <property type="protein sequence ID" value="KAE8754029.1"/>
    <property type="molecule type" value="Genomic_DNA"/>
</dbReference>
<dbReference type="Proteomes" id="UP000463700">
    <property type="component" value="Unassembled WGS sequence"/>
</dbReference>
<evidence type="ECO:0000313" key="1">
    <source>
        <dbReference type="EMBL" id="KAE8754029.1"/>
    </source>
</evidence>
<dbReference type="OrthoDB" id="8451539at2"/>
<reference evidence="1 2" key="1">
    <citation type="journal article" date="2020" name="Int. J. Syst. Evol. Microbiol.">
        <title>Paraburkholderia madseniana sp. nov., a phenolic acid-degrading bacterium isolated from acidic forest soil.</title>
        <authorList>
            <person name="Wilhelm R.C."/>
            <person name="Murphy S.J.L."/>
            <person name="Feriancek N.M."/>
            <person name="Karasz D.C."/>
            <person name="DeRito C.M."/>
            <person name="Newman J.D."/>
            <person name="Buckley D.H."/>
        </authorList>
    </citation>
    <scope>NUCLEOTIDE SEQUENCE [LARGE SCALE GENOMIC DNA]</scope>
    <source>
        <strain evidence="1 2">RP11</strain>
    </source>
</reference>
<protein>
    <submittedName>
        <fullName evidence="1">Uncharacterized protein</fullName>
    </submittedName>
</protein>